<dbReference type="PANTHER" id="PTHR30417">
    <property type="entry name" value="N-ACETYLMURAMOYL-L-ALANINE AMIDASE AMID"/>
    <property type="match status" value="1"/>
</dbReference>
<dbReference type="InterPro" id="IPR002502">
    <property type="entry name" value="Amidase_domain"/>
</dbReference>
<keyword evidence="4" id="KW-0081">Bacteriolytic enzyme</keyword>
<dbReference type="GO" id="GO:0071555">
    <property type="term" value="P:cell wall organization"/>
    <property type="evidence" value="ECO:0007669"/>
    <property type="project" value="UniProtKB-KW"/>
</dbReference>
<evidence type="ECO:0000256" key="2">
    <source>
        <dbReference type="ARBA" id="ARBA00011901"/>
    </source>
</evidence>
<dbReference type="EC" id="3.5.1.28" evidence="2"/>
<evidence type="ECO:0000256" key="6">
    <source>
        <dbReference type="ARBA" id="ARBA00023316"/>
    </source>
</evidence>
<keyword evidence="5" id="KW-0378">Hydrolase</keyword>
<sequence>MYYKKAKQISFSRQKRNKKDVKYIVIHFTGNKKDTAKNNVDFFAKNNTRGAGAHFFVSANGEYAKSIPMNRSAWAVGGVFDKNAKYLNKCTNFNSVSIELCDAVDGWTVGHVTGTKKIIKYIRKYCPNAKTIICHHDVNGKNCPNWWKRFHNFKKLLEVK</sequence>
<evidence type="ECO:0000256" key="3">
    <source>
        <dbReference type="ARBA" id="ARBA00022529"/>
    </source>
</evidence>
<dbReference type="GO" id="GO:0008745">
    <property type="term" value="F:N-acetylmuramoyl-L-alanine amidase activity"/>
    <property type="evidence" value="ECO:0007669"/>
    <property type="project" value="UniProtKB-EC"/>
</dbReference>
<keyword evidence="3" id="KW-0929">Antimicrobial</keyword>
<organism evidence="8">
    <name type="scientific">Podoviridae sp. ctQZJ2</name>
    <dbReference type="NCBI Taxonomy" id="2825248"/>
    <lineage>
        <taxon>Viruses</taxon>
        <taxon>Duplodnaviria</taxon>
        <taxon>Heunggongvirae</taxon>
        <taxon>Uroviricota</taxon>
        <taxon>Caudoviricetes</taxon>
    </lineage>
</organism>
<evidence type="ECO:0000259" key="7">
    <source>
        <dbReference type="SMART" id="SM00644"/>
    </source>
</evidence>
<dbReference type="GO" id="GO:0001897">
    <property type="term" value="P:symbiont-mediated cytolysis of host cell"/>
    <property type="evidence" value="ECO:0007669"/>
    <property type="project" value="UniProtKB-ARBA"/>
</dbReference>
<dbReference type="EMBL" id="BK015337">
    <property type="protein sequence ID" value="DAE01933.1"/>
    <property type="molecule type" value="Genomic_DNA"/>
</dbReference>
<keyword evidence="6" id="KW-0961">Cell wall biogenesis/degradation</keyword>
<evidence type="ECO:0000313" key="8">
    <source>
        <dbReference type="EMBL" id="DAE01933.1"/>
    </source>
</evidence>
<dbReference type="Pfam" id="PF01510">
    <property type="entry name" value="Amidase_2"/>
    <property type="match status" value="1"/>
</dbReference>
<protein>
    <recommendedName>
        <fullName evidence="2">N-acetylmuramoyl-L-alanine amidase</fullName>
        <ecNumber evidence="2">3.5.1.28</ecNumber>
    </recommendedName>
</protein>
<dbReference type="GO" id="GO:0042742">
    <property type="term" value="P:defense response to bacterium"/>
    <property type="evidence" value="ECO:0007669"/>
    <property type="project" value="UniProtKB-KW"/>
</dbReference>
<evidence type="ECO:0000256" key="5">
    <source>
        <dbReference type="ARBA" id="ARBA00022801"/>
    </source>
</evidence>
<evidence type="ECO:0000256" key="1">
    <source>
        <dbReference type="ARBA" id="ARBA00001561"/>
    </source>
</evidence>
<proteinExistence type="predicted"/>
<name>A0A8S5P5J0_9CAUD</name>
<feature type="domain" description="N-acetylmuramoyl-L-alanine amidase" evidence="7">
    <location>
        <begin position="11"/>
        <end position="145"/>
    </location>
</feature>
<dbReference type="SMART" id="SM00644">
    <property type="entry name" value="Ami_2"/>
    <property type="match status" value="1"/>
</dbReference>
<dbReference type="InterPro" id="IPR051206">
    <property type="entry name" value="NAMLAA_amidase_2"/>
</dbReference>
<comment type="catalytic activity">
    <reaction evidence="1">
        <text>Hydrolyzes the link between N-acetylmuramoyl residues and L-amino acid residues in certain cell-wall glycopeptides.</text>
        <dbReference type="EC" id="3.5.1.28"/>
    </reaction>
</comment>
<dbReference type="GO" id="GO:0009254">
    <property type="term" value="P:peptidoglycan turnover"/>
    <property type="evidence" value="ECO:0007669"/>
    <property type="project" value="TreeGrafter"/>
</dbReference>
<dbReference type="Gene3D" id="3.40.80.10">
    <property type="entry name" value="Peptidoglycan recognition protein-like"/>
    <property type="match status" value="1"/>
</dbReference>
<dbReference type="CDD" id="cd06583">
    <property type="entry name" value="PGRP"/>
    <property type="match status" value="1"/>
</dbReference>
<dbReference type="InterPro" id="IPR036505">
    <property type="entry name" value="Amidase/PGRP_sf"/>
</dbReference>
<dbReference type="PANTHER" id="PTHR30417:SF1">
    <property type="entry name" value="N-ACETYLMURAMOYL-L-ALANINE AMIDASE AMID"/>
    <property type="match status" value="1"/>
</dbReference>
<evidence type="ECO:0000256" key="4">
    <source>
        <dbReference type="ARBA" id="ARBA00022638"/>
    </source>
</evidence>
<reference evidence="8" key="1">
    <citation type="journal article" date="2021" name="Proc. Natl. Acad. Sci. U.S.A.">
        <title>A Catalog of Tens of Thousands of Viruses from Human Metagenomes Reveals Hidden Associations with Chronic Diseases.</title>
        <authorList>
            <person name="Tisza M.J."/>
            <person name="Buck C.B."/>
        </authorList>
    </citation>
    <scope>NUCLEOTIDE SEQUENCE</scope>
    <source>
        <strain evidence="8">CtQZJ2</strain>
    </source>
</reference>
<dbReference type="GO" id="GO:0009253">
    <property type="term" value="P:peptidoglycan catabolic process"/>
    <property type="evidence" value="ECO:0007669"/>
    <property type="project" value="InterPro"/>
</dbReference>
<accession>A0A8S5P5J0</accession>
<dbReference type="SUPFAM" id="SSF55846">
    <property type="entry name" value="N-acetylmuramoyl-L-alanine amidase-like"/>
    <property type="match status" value="1"/>
</dbReference>